<feature type="region of interest" description="Disordered" evidence="1">
    <location>
        <begin position="233"/>
        <end position="258"/>
    </location>
</feature>
<dbReference type="Gene3D" id="3.60.60.10">
    <property type="entry name" value="Penicillin V Acylase, Chain A"/>
    <property type="match status" value="1"/>
</dbReference>
<dbReference type="Proteomes" id="UP001305521">
    <property type="component" value="Chromosome"/>
</dbReference>
<gene>
    <name evidence="2" type="ORF">R9Z33_03180</name>
</gene>
<evidence type="ECO:0000313" key="3">
    <source>
        <dbReference type="Proteomes" id="UP001305521"/>
    </source>
</evidence>
<reference evidence="2 3" key="1">
    <citation type="submission" date="2023-11" db="EMBL/GenBank/DDBJ databases">
        <title>Arctic aerobic anoxygenic photoheterotroph Sediminicoccus rosea KRV36 adapts its photosynthesis to long days of polar summer.</title>
        <authorList>
            <person name="Tomasch J."/>
            <person name="Kopejtka K."/>
            <person name="Bily T."/>
            <person name="Gardiner A.T."/>
            <person name="Gardian Z."/>
            <person name="Shivaramu S."/>
            <person name="Koblizek M."/>
            <person name="Engelhardt F."/>
            <person name="Kaftan D."/>
        </authorList>
    </citation>
    <scope>NUCLEOTIDE SEQUENCE [LARGE SCALE GENOMIC DNA]</scope>
    <source>
        <strain evidence="2 3">R-30</strain>
    </source>
</reference>
<name>A0ABZ0PKQ6_9PROT</name>
<accession>A0ABZ0PKQ6</accession>
<evidence type="ECO:0000256" key="1">
    <source>
        <dbReference type="SAM" id="MobiDB-lite"/>
    </source>
</evidence>
<dbReference type="RefSeq" id="WP_318649861.1">
    <property type="nucleotide sequence ID" value="NZ_CP137852.1"/>
</dbReference>
<dbReference type="InterPro" id="IPR008551">
    <property type="entry name" value="TANGO2"/>
</dbReference>
<evidence type="ECO:0000313" key="2">
    <source>
        <dbReference type="EMBL" id="WPB85883.1"/>
    </source>
</evidence>
<dbReference type="PANTHER" id="PTHR17985">
    <property type="entry name" value="SER/THR-RICH PROTEIN T10 IN DGCR REGION"/>
    <property type="match status" value="1"/>
</dbReference>
<keyword evidence="3" id="KW-1185">Reference proteome</keyword>
<dbReference type="EMBL" id="CP137852">
    <property type="protein sequence ID" value="WPB85883.1"/>
    <property type="molecule type" value="Genomic_DNA"/>
</dbReference>
<organism evidence="2 3">
    <name type="scientific">Sediminicoccus rosea</name>
    <dbReference type="NCBI Taxonomy" id="1225128"/>
    <lineage>
        <taxon>Bacteria</taxon>
        <taxon>Pseudomonadati</taxon>
        <taxon>Pseudomonadota</taxon>
        <taxon>Alphaproteobacteria</taxon>
        <taxon>Acetobacterales</taxon>
        <taxon>Roseomonadaceae</taxon>
        <taxon>Sediminicoccus</taxon>
    </lineage>
</organism>
<protein>
    <submittedName>
        <fullName evidence="2">NRDE family protein</fullName>
    </submittedName>
</protein>
<proteinExistence type="predicted"/>
<sequence length="258" mass="26769">MCTVILLRRPGAAWPLLLAANRDERLDRAWVPPAEHWPGITGGRDTLAGGTWMAMNRHGVVCAVLNRVGSLGPDPAKRSRGDLPLIALEETSAAAAAQRIARLDAGLWRPFNLVLADAGTAWFLAGLGAGHAQPTALPEGVSMVTAHPPNDVSSPRTARHLPRFQAAAPPTPPDWGAWPALLSDSDGATAEALNVPPIGGFGTVCSSLLALGAEGARHWLFAPGPPDRVEFAPVPLSPAPRATSQGARTGASGGSFLL</sequence>
<dbReference type="Pfam" id="PF05742">
    <property type="entry name" value="TANGO2"/>
    <property type="match status" value="1"/>
</dbReference>
<dbReference type="PANTHER" id="PTHR17985:SF8">
    <property type="entry name" value="TRANSPORT AND GOLGI ORGANIZATION PROTEIN 2 HOMOLOG"/>
    <property type="match status" value="1"/>
</dbReference>